<dbReference type="PANTHER" id="PTHR45758:SF4">
    <property type="entry name" value="MITOFERRIN-1"/>
    <property type="match status" value="1"/>
</dbReference>
<keyword evidence="4 8" id="KW-0812">Transmembrane</keyword>
<evidence type="ECO:0000313" key="10">
    <source>
        <dbReference type="EMBL" id="EQC29444.1"/>
    </source>
</evidence>
<evidence type="ECO:0000256" key="8">
    <source>
        <dbReference type="PROSITE-ProRule" id="PRU00282"/>
    </source>
</evidence>
<dbReference type="PANTHER" id="PTHR45758">
    <property type="entry name" value="MITOFERRIN-1-RELATED"/>
    <property type="match status" value="1"/>
</dbReference>
<dbReference type="InterPro" id="IPR023395">
    <property type="entry name" value="MCP_dom_sf"/>
</dbReference>
<keyword evidence="7 8" id="KW-0472">Membrane</keyword>
<dbReference type="OMA" id="SYEWARA"/>
<dbReference type="VEuPathDB" id="FungiDB:SDRG_12906"/>
<dbReference type="AlphaFoldDB" id="T0PVC4"/>
<dbReference type="Gene3D" id="1.50.40.10">
    <property type="entry name" value="Mitochondrial carrier domain"/>
    <property type="match status" value="1"/>
</dbReference>
<comment type="similarity">
    <text evidence="2 9">Belongs to the mitochondrial carrier (TC 2.A.29) family.</text>
</comment>
<keyword evidence="6" id="KW-0496">Mitochondrion</keyword>
<name>T0PVC4_SAPDV</name>
<dbReference type="STRING" id="1156394.T0PVC4"/>
<keyword evidence="3 9" id="KW-0813">Transport</keyword>
<sequence>MTDSTSTSLLVQMTQQTKDELARFATATAVSCTLATALFPLDMLKTHQQSHRVAAPKTFLRLVTTPGLLRGLSPALTGLVSSAAIAVGSEHLQKQTATPENGAVPSVENMQFTTAVMVLGCLANEVVMAPTEVVKQRLQLGHYAGPVDCARSVYRHEGLRGFFRSLPTGLALTSSYTVIGGATALAVADYMPSFLEEEDKVFAIVACTSIAASALTTPLDVIRTRLQTQTLSTVPMAKQPLALQYKGFWDAARQIHAREGARGFLRGILPRVGSNAPFMVLTVAIHMALEAK</sequence>
<dbReference type="OrthoDB" id="43906at2759"/>
<evidence type="ECO:0000256" key="7">
    <source>
        <dbReference type="ARBA" id="ARBA00023136"/>
    </source>
</evidence>
<reference evidence="10 11" key="1">
    <citation type="submission" date="2012-04" db="EMBL/GenBank/DDBJ databases">
        <title>The Genome Sequence of Saprolegnia declina VS20.</title>
        <authorList>
            <consortium name="The Broad Institute Genome Sequencing Platform"/>
            <person name="Russ C."/>
            <person name="Nusbaum C."/>
            <person name="Tyler B."/>
            <person name="van West P."/>
            <person name="Dieguez-Uribeondo J."/>
            <person name="de Bruijn I."/>
            <person name="Tripathy S."/>
            <person name="Jiang R."/>
            <person name="Young S.K."/>
            <person name="Zeng Q."/>
            <person name="Gargeya S."/>
            <person name="Fitzgerald M."/>
            <person name="Haas B."/>
            <person name="Abouelleil A."/>
            <person name="Alvarado L."/>
            <person name="Arachchi H.M."/>
            <person name="Berlin A."/>
            <person name="Chapman S.B."/>
            <person name="Goldberg J."/>
            <person name="Griggs A."/>
            <person name="Gujja S."/>
            <person name="Hansen M."/>
            <person name="Howarth C."/>
            <person name="Imamovic A."/>
            <person name="Larimer J."/>
            <person name="McCowen C."/>
            <person name="Montmayeur A."/>
            <person name="Murphy C."/>
            <person name="Neiman D."/>
            <person name="Pearson M."/>
            <person name="Priest M."/>
            <person name="Roberts A."/>
            <person name="Saif S."/>
            <person name="Shea T."/>
            <person name="Sisk P."/>
            <person name="Sykes S."/>
            <person name="Wortman J."/>
            <person name="Nusbaum C."/>
            <person name="Birren B."/>
        </authorList>
    </citation>
    <scope>NUCLEOTIDE SEQUENCE [LARGE SCALE GENOMIC DNA]</scope>
    <source>
        <strain evidence="10 11">VS20</strain>
    </source>
</reference>
<dbReference type="GO" id="GO:0048250">
    <property type="term" value="P:iron import into the mitochondrion"/>
    <property type="evidence" value="ECO:0007669"/>
    <property type="project" value="TreeGrafter"/>
</dbReference>
<organism evidence="10 11">
    <name type="scientific">Saprolegnia diclina (strain VS20)</name>
    <dbReference type="NCBI Taxonomy" id="1156394"/>
    <lineage>
        <taxon>Eukaryota</taxon>
        <taxon>Sar</taxon>
        <taxon>Stramenopiles</taxon>
        <taxon>Oomycota</taxon>
        <taxon>Saprolegniomycetes</taxon>
        <taxon>Saprolegniales</taxon>
        <taxon>Saprolegniaceae</taxon>
        <taxon>Saprolegnia</taxon>
    </lineage>
</organism>
<evidence type="ECO:0000256" key="9">
    <source>
        <dbReference type="RuleBase" id="RU000488"/>
    </source>
</evidence>
<gene>
    <name evidence="10" type="ORF">SDRG_12906</name>
</gene>
<dbReference type="EMBL" id="JH767184">
    <property type="protein sequence ID" value="EQC29444.1"/>
    <property type="molecule type" value="Genomic_DNA"/>
</dbReference>
<feature type="repeat" description="Solcar" evidence="8">
    <location>
        <begin position="108"/>
        <end position="190"/>
    </location>
</feature>
<keyword evidence="11" id="KW-1185">Reference proteome</keyword>
<evidence type="ECO:0000313" key="11">
    <source>
        <dbReference type="Proteomes" id="UP000030762"/>
    </source>
</evidence>
<evidence type="ECO:0000256" key="1">
    <source>
        <dbReference type="ARBA" id="ARBA00004225"/>
    </source>
</evidence>
<dbReference type="InterPro" id="IPR018108">
    <property type="entry name" value="MCP_transmembrane"/>
</dbReference>
<accession>T0PVC4</accession>
<dbReference type="GO" id="GO:0031966">
    <property type="term" value="C:mitochondrial membrane"/>
    <property type="evidence" value="ECO:0007669"/>
    <property type="project" value="UniProtKB-SubCell"/>
</dbReference>
<evidence type="ECO:0000256" key="5">
    <source>
        <dbReference type="ARBA" id="ARBA00022989"/>
    </source>
</evidence>
<feature type="repeat" description="Solcar" evidence="8">
    <location>
        <begin position="200"/>
        <end position="292"/>
    </location>
</feature>
<proteinExistence type="inferred from homology"/>
<dbReference type="Pfam" id="PF00153">
    <property type="entry name" value="Mito_carr"/>
    <property type="match status" value="2"/>
</dbReference>
<evidence type="ECO:0000256" key="6">
    <source>
        <dbReference type="ARBA" id="ARBA00023128"/>
    </source>
</evidence>
<dbReference type="RefSeq" id="XP_008617211.1">
    <property type="nucleotide sequence ID" value="XM_008618989.1"/>
</dbReference>
<dbReference type="PROSITE" id="PS50920">
    <property type="entry name" value="SOLCAR"/>
    <property type="match status" value="2"/>
</dbReference>
<evidence type="ECO:0000256" key="4">
    <source>
        <dbReference type="ARBA" id="ARBA00022692"/>
    </source>
</evidence>
<evidence type="ECO:0000256" key="3">
    <source>
        <dbReference type="ARBA" id="ARBA00022448"/>
    </source>
</evidence>
<comment type="subcellular location">
    <subcellularLocation>
        <location evidence="1">Mitochondrion membrane</location>
        <topology evidence="1">Multi-pass membrane protein</topology>
    </subcellularLocation>
</comment>
<evidence type="ECO:0000256" key="2">
    <source>
        <dbReference type="ARBA" id="ARBA00006375"/>
    </source>
</evidence>
<dbReference type="GO" id="GO:0015093">
    <property type="term" value="F:ferrous iron transmembrane transporter activity"/>
    <property type="evidence" value="ECO:0007669"/>
    <property type="project" value="TreeGrafter"/>
</dbReference>
<dbReference type="eggNOG" id="KOG0760">
    <property type="taxonomic scope" value="Eukaryota"/>
</dbReference>
<dbReference type="SUPFAM" id="SSF103506">
    <property type="entry name" value="Mitochondrial carrier"/>
    <property type="match status" value="1"/>
</dbReference>
<protein>
    <submittedName>
        <fullName evidence="10">Uncharacterized protein</fullName>
    </submittedName>
</protein>
<dbReference type="GeneID" id="19953633"/>
<dbReference type="InParanoid" id="T0PVC4"/>
<keyword evidence="5" id="KW-1133">Transmembrane helix</keyword>
<dbReference type="Proteomes" id="UP000030762">
    <property type="component" value="Unassembled WGS sequence"/>
</dbReference>